<keyword evidence="10" id="KW-1185">Reference proteome</keyword>
<evidence type="ECO:0000313" key="10">
    <source>
        <dbReference type="Proteomes" id="UP001178507"/>
    </source>
</evidence>
<comment type="similarity">
    <text evidence="2">Belongs to the SLC13A/DASS transporter (TC 2.A.47) family. DIT1 subfamily.</text>
</comment>
<feature type="transmembrane region" description="Helical" evidence="7">
    <location>
        <begin position="1629"/>
        <end position="1651"/>
    </location>
</feature>
<keyword evidence="4" id="KW-1001">Plastid inner membrane</keyword>
<feature type="transmembrane region" description="Helical" evidence="7">
    <location>
        <begin position="1338"/>
        <end position="1355"/>
    </location>
</feature>
<proteinExistence type="inferred from homology"/>
<feature type="domain" description="BTB" evidence="8">
    <location>
        <begin position="1126"/>
        <end position="1199"/>
    </location>
</feature>
<dbReference type="NCBIfam" id="TIGR00785">
    <property type="entry name" value="dass"/>
    <property type="match status" value="1"/>
</dbReference>
<evidence type="ECO:0000313" key="9">
    <source>
        <dbReference type="EMBL" id="CAJ1409061.1"/>
    </source>
</evidence>
<evidence type="ECO:0000259" key="8">
    <source>
        <dbReference type="PROSITE" id="PS50097"/>
    </source>
</evidence>
<dbReference type="InterPro" id="IPR011333">
    <property type="entry name" value="SKP1/BTB/POZ_sf"/>
</dbReference>
<keyword evidence="6 7" id="KW-0472">Membrane</keyword>
<dbReference type="CDD" id="cd18186">
    <property type="entry name" value="BTB_POZ_ZBTB_KLHL-like"/>
    <property type="match status" value="1"/>
</dbReference>
<feature type="transmembrane region" description="Helical" evidence="7">
    <location>
        <begin position="1384"/>
        <end position="1400"/>
    </location>
</feature>
<dbReference type="GO" id="GO:0009706">
    <property type="term" value="C:chloroplast inner membrane"/>
    <property type="evidence" value="ECO:0007669"/>
    <property type="project" value="UniProtKB-SubCell"/>
</dbReference>
<dbReference type="Gene3D" id="3.30.710.10">
    <property type="entry name" value="Potassium Channel Kv1.1, Chain A"/>
    <property type="match status" value="1"/>
</dbReference>
<feature type="transmembrane region" description="Helical" evidence="7">
    <location>
        <begin position="1520"/>
        <end position="1543"/>
    </location>
</feature>
<comment type="caution">
    <text evidence="9">The sequence shown here is derived from an EMBL/GenBank/DDBJ whole genome shotgun (WGS) entry which is preliminary data.</text>
</comment>
<name>A0AA36JNY3_9DINO</name>
<evidence type="ECO:0000256" key="3">
    <source>
        <dbReference type="ARBA" id="ARBA00022692"/>
    </source>
</evidence>
<organism evidence="9 10">
    <name type="scientific">Effrenium voratum</name>
    <dbReference type="NCBI Taxonomy" id="2562239"/>
    <lineage>
        <taxon>Eukaryota</taxon>
        <taxon>Sar</taxon>
        <taxon>Alveolata</taxon>
        <taxon>Dinophyceae</taxon>
        <taxon>Suessiales</taxon>
        <taxon>Symbiodiniaceae</taxon>
        <taxon>Effrenium</taxon>
    </lineage>
</organism>
<feature type="transmembrane region" description="Helical" evidence="7">
    <location>
        <begin position="1360"/>
        <end position="1378"/>
    </location>
</feature>
<evidence type="ECO:0000256" key="2">
    <source>
        <dbReference type="ARBA" id="ARBA00007349"/>
    </source>
</evidence>
<dbReference type="PANTHER" id="PTHR42826">
    <property type="entry name" value="DICARBOXYLATE TRANSPORTER 2.1, CHLOROPLASTIC"/>
    <property type="match status" value="1"/>
</dbReference>
<feature type="transmembrane region" description="Helical" evidence="7">
    <location>
        <begin position="1412"/>
        <end position="1431"/>
    </location>
</feature>
<evidence type="ECO:0000256" key="7">
    <source>
        <dbReference type="SAM" id="Phobius"/>
    </source>
</evidence>
<evidence type="ECO:0000256" key="5">
    <source>
        <dbReference type="ARBA" id="ARBA00022989"/>
    </source>
</evidence>
<dbReference type="SMART" id="SM00225">
    <property type="entry name" value="BTB"/>
    <property type="match status" value="1"/>
</dbReference>
<dbReference type="GO" id="GO:0022857">
    <property type="term" value="F:transmembrane transporter activity"/>
    <property type="evidence" value="ECO:0007669"/>
    <property type="project" value="InterPro"/>
</dbReference>
<dbReference type="Pfam" id="PF00939">
    <property type="entry name" value="Na_sulph_symp"/>
    <property type="match status" value="1"/>
</dbReference>
<evidence type="ECO:0000256" key="6">
    <source>
        <dbReference type="ARBA" id="ARBA00023136"/>
    </source>
</evidence>
<evidence type="ECO:0000256" key="4">
    <source>
        <dbReference type="ARBA" id="ARBA00022780"/>
    </source>
</evidence>
<dbReference type="Pfam" id="PF00651">
    <property type="entry name" value="BTB"/>
    <property type="match status" value="1"/>
</dbReference>
<dbReference type="InterPro" id="IPR030676">
    <property type="entry name" value="CitT-rel"/>
</dbReference>
<feature type="transmembrane region" description="Helical" evidence="7">
    <location>
        <begin position="1671"/>
        <end position="1690"/>
    </location>
</feature>
<keyword evidence="4" id="KW-0934">Plastid</keyword>
<keyword evidence="3 7" id="KW-0812">Transmembrane</keyword>
<dbReference type="EMBL" id="CAUJNA010003749">
    <property type="protein sequence ID" value="CAJ1409061.1"/>
    <property type="molecule type" value="Genomic_DNA"/>
</dbReference>
<accession>A0AA36JNY3</accession>
<comment type="subcellular location">
    <subcellularLocation>
        <location evidence="1">Plastid</location>
        <location evidence="1">Chloroplast inner membrane</location>
        <topology evidence="1">Multi-pass membrane protein</topology>
    </subcellularLocation>
</comment>
<gene>
    <name evidence="9" type="ORF">EVOR1521_LOCUS30245</name>
</gene>
<feature type="transmembrane region" description="Helical" evidence="7">
    <location>
        <begin position="1753"/>
        <end position="1772"/>
    </location>
</feature>
<protein>
    <recommendedName>
        <fullName evidence="8">BTB domain-containing protein</fullName>
    </recommendedName>
</protein>
<dbReference type="Proteomes" id="UP001178507">
    <property type="component" value="Unassembled WGS sequence"/>
</dbReference>
<feature type="transmembrane region" description="Helical" evidence="7">
    <location>
        <begin position="1599"/>
        <end position="1617"/>
    </location>
</feature>
<feature type="transmembrane region" description="Helical" evidence="7">
    <location>
        <begin position="1280"/>
        <end position="1298"/>
    </location>
</feature>
<dbReference type="InterPro" id="IPR001898">
    <property type="entry name" value="SLC13A/DASS"/>
</dbReference>
<keyword evidence="5 7" id="KW-1133">Transmembrane helix</keyword>
<dbReference type="SUPFAM" id="SSF54695">
    <property type="entry name" value="POZ domain"/>
    <property type="match status" value="1"/>
</dbReference>
<dbReference type="InterPro" id="IPR000210">
    <property type="entry name" value="BTB/POZ_dom"/>
</dbReference>
<sequence length="1778" mass="193097">MAQSEMPCLDLGCEFKTEPSRQLEAWRLILQHDNPADERWASAVSEAAGLQPQAVDLVPFAGLALCLSRPLRPAEPRISCFLPLPIRSSLPFLINANFCLRDPSSPDRLDLARRPAELCRAARFVRQGEKSDWNLLLLRNIVEPLICSLIQEQAAAVQGFRSQAAGPTAKREAAVWADGICCLMPCKPQLPQSLRHGQQELLNLPSIYQSLATAPLFPALPVARSVGERRDLAALLDVARSSLLSFADSVQPLGEVASEAQRQAVHEFLGQLTSEGGRAFLFCCVTQPVAAEFAAAQVQRKAVVSRNLVLSCLEQHKDRAAGLSAAQSAQLLGFVLQDVDLAPKLQNLPLAPLCDGRVATFDPNSGPLYLASDGASASAGDGAASAQRVLQQLTPKAVLDISALDAKALPALRQHAGQLGLHPVETCEHLGAALRAAVPRLCAAAVERSSVLASIDETLGGRLLGGSYRRASAVSLGFGNEEAANSTLCALWSFMEQAPDGLSDRCIGHFDRFYMVPAWDPTTKPRERSEPQPLELLPLSAAEPLLLPDADAGLAQLMEVAAVLVPDRFVDTSHPAMTETVMQFLERNGIVHSFNRGSLLTVLAAWSSAPEQLKPLMARCQRLAPAQRHLLRAQLCHALCDPISSDGTESLHSRAGIVCKLPIFLAESELDSANPSPSFRALLSGLAVVLGAPLQLQSPPVRLDLDTSFVFHQSIKTAQEVAEALCLPEVKEILTEQQRFFDMKTWLRKQVLPHLADMTPADQDVVLTRFLPLEEDIDMANTEPFLVPAEARARRMLPPCRVLDPQDFTIQEVFGVRGDEWPALDAHHFYHFPSRALSSQVLTHLRRLGLRKSIGDPLVLAFLCQVLRDQHQQLPRQRYGEIQRGLMQRIVESWGVFAGQHKEVVLQQAFVDISSEADGGEASDTLFAVKSVRGQSKLFRLNELVSRLHPRDPYLCWTTLPLSPRGFPDFESYRSPSLQDVAGHALALGSLPEGAIVGHLWEDLKEKVVAPLCEFLAQDEAFKLNSQQCVQLSAKLRKVKFIAVQLDEASGAHTLVAPWRISLVLKEHRPPMFALPGYLADHVPLLRMLGVRDAVELPDSVQEADVSRVADEAMTWLFENGPSTFSDVTVRCDGGCLFLHRNILMARSEYFKAMFQGGDDHGFRESQESGAEVTLYEFPLEVAKILFGYVYHGKVDEAPLEGAAKDEPPLQARPGTPTLRRVFGAMVIEYVANKLDTISWLKTRALCTAVAGSAVLLLADVERSLPSPAFAGFGAEGARLALAIGAFEVFLLGFLYLLKQRRGPKWQGANIKALAPCLATGWIIRFLCPVPAGVTEQAWSMLAIFVAMIVAVVVGPLPPAAVAVVAVSAAVFTGTVSLAQGLKAFTDEVVWLVVIAFFFAEGFQKTGLGDRIALNVIRFMGGTTLGLAYGLNFAELLVAAAMPCSAARAAAVFYPITKSVCKASGSDPSQGTESKCAKFLVQCCYQATATSSCMFLTGAAQNYFVLKLAADVGIHVEQPFQTWFTAAFLPALVSFLMTPMIALKLMPPESRVTPDAPKAAKKQLEAMGPVSDDEKVFACVLLCMVALWASSSILHIPPVVTALCGFGLLLMCGVITWEDCAANQQAWSTFVSFATLVGLAEMLKSLGIVQWLSSLVTSKITAAGLTEVPAFLAILTAYWLIHYVFASQVAHVSALYQPFLVMLVETGTPPIPAVFALAFASNLFATLTPYASAQSAVLFAGQYITGPEWYKAGLVYMVAYYVQWLLVGAVWWRMIGLL</sequence>
<evidence type="ECO:0000256" key="1">
    <source>
        <dbReference type="ARBA" id="ARBA00004478"/>
    </source>
</evidence>
<reference evidence="9" key="1">
    <citation type="submission" date="2023-08" db="EMBL/GenBank/DDBJ databases">
        <authorList>
            <person name="Chen Y."/>
            <person name="Shah S."/>
            <person name="Dougan E. K."/>
            <person name="Thang M."/>
            <person name="Chan C."/>
        </authorList>
    </citation>
    <scope>NUCLEOTIDE SEQUENCE</scope>
</reference>
<dbReference type="PROSITE" id="PS50097">
    <property type="entry name" value="BTB"/>
    <property type="match status" value="1"/>
</dbReference>